<dbReference type="Pfam" id="PF07670">
    <property type="entry name" value="Gate"/>
    <property type="match status" value="1"/>
</dbReference>
<feature type="domain" description="Concentrative nucleoside transporter N-terminal" evidence="8">
    <location>
        <begin position="8"/>
        <end position="79"/>
    </location>
</feature>
<evidence type="ECO:0000259" key="10">
    <source>
        <dbReference type="Pfam" id="PF07670"/>
    </source>
</evidence>
<dbReference type="GO" id="GO:0015293">
    <property type="term" value="F:symporter activity"/>
    <property type="evidence" value="ECO:0007669"/>
    <property type="project" value="TreeGrafter"/>
</dbReference>
<sequence length="451" mass="47607">MERGISLLGLLVMMLLAWAMSSHKKRVSLRIVGGGLLLQFAFAFLILKTDAGEASFAAIGDFFRSVLSFVDAGSAFLFDVFPRNETETLPAQYTLWRSFAFGILPTIIFFSALMSVMYHLGIMQLVVKALAWLMQKTLGTSGAETLSAAANIFVGQTEAPLVIRPYVADMTMSELNVVMVGGFATIAGGVLAAYVGMGIDAGHLLTASVISAPAALMIAKIMQPETESSMTQGNVKGTADSPSVNVIEAAAEGTSAGLQLALNVGAMLIVFTAFVAMGNAFVSWVGGLVAHYLSYPSAQKWTMELAFGYVFAPFAWLMGVKSDECLAAGGILGVRTVLNEFYAYAQLGKMETPFSLRTQMILTYALCGFANFSSIGIQLGGIGGVAPGRRSDLAKLGLRAMAGGTLAAFMTACVAGFLLSDADLQRRDDDRKANAAAVESADEIKSESPGK</sequence>
<dbReference type="EMBL" id="CP017641">
    <property type="protein sequence ID" value="APZ96902.1"/>
    <property type="molecule type" value="Genomic_DNA"/>
</dbReference>
<evidence type="ECO:0000313" key="11">
    <source>
        <dbReference type="EMBL" id="APZ96902.1"/>
    </source>
</evidence>
<keyword evidence="7" id="KW-0813">Transport</keyword>
<dbReference type="OrthoDB" id="9766455at2"/>
<organism evidence="11 12">
    <name type="scientific">Fuerstiella marisgermanici</name>
    <dbReference type="NCBI Taxonomy" id="1891926"/>
    <lineage>
        <taxon>Bacteria</taxon>
        <taxon>Pseudomonadati</taxon>
        <taxon>Planctomycetota</taxon>
        <taxon>Planctomycetia</taxon>
        <taxon>Planctomycetales</taxon>
        <taxon>Planctomycetaceae</taxon>
        <taxon>Fuerstiella</taxon>
    </lineage>
</organism>
<feature type="domain" description="Nucleoside transporter/FeoB GTPase Gate" evidence="10">
    <location>
        <begin position="101"/>
        <end position="198"/>
    </location>
</feature>
<dbReference type="NCBIfam" id="TIGR00804">
    <property type="entry name" value="nupC"/>
    <property type="match status" value="1"/>
</dbReference>
<feature type="transmembrane region" description="Helical" evidence="7">
    <location>
        <begin position="301"/>
        <end position="318"/>
    </location>
</feature>
<dbReference type="GO" id="GO:0005337">
    <property type="term" value="F:nucleoside transmembrane transporter activity"/>
    <property type="evidence" value="ECO:0007669"/>
    <property type="project" value="InterPro"/>
</dbReference>
<evidence type="ECO:0000256" key="2">
    <source>
        <dbReference type="ARBA" id="ARBA00009033"/>
    </source>
</evidence>
<feature type="transmembrane region" description="Helical" evidence="7">
    <location>
        <begin position="361"/>
        <end position="386"/>
    </location>
</feature>
<evidence type="ECO:0000259" key="9">
    <source>
        <dbReference type="Pfam" id="PF07662"/>
    </source>
</evidence>
<keyword evidence="4 7" id="KW-0812">Transmembrane</keyword>
<feature type="transmembrane region" description="Helical" evidence="7">
    <location>
        <begin position="260"/>
        <end position="281"/>
    </location>
</feature>
<dbReference type="AlphaFoldDB" id="A0A1P8WS64"/>
<dbReference type="Pfam" id="PF07662">
    <property type="entry name" value="Nucleos_tra2_C"/>
    <property type="match status" value="1"/>
</dbReference>
<evidence type="ECO:0000256" key="7">
    <source>
        <dbReference type="RuleBase" id="RU362018"/>
    </source>
</evidence>
<dbReference type="RefSeq" id="WP_077027865.1">
    <property type="nucleotide sequence ID" value="NZ_CP017641.1"/>
</dbReference>
<gene>
    <name evidence="11" type="primary">nupX</name>
    <name evidence="11" type="ORF">Fuma_06576</name>
</gene>
<proteinExistence type="inferred from homology"/>
<evidence type="ECO:0000256" key="1">
    <source>
        <dbReference type="ARBA" id="ARBA00004651"/>
    </source>
</evidence>
<evidence type="ECO:0000256" key="3">
    <source>
        <dbReference type="ARBA" id="ARBA00022475"/>
    </source>
</evidence>
<comment type="similarity">
    <text evidence="2 7">Belongs to the concentrative nucleoside transporter (CNT) (TC 2.A.41) family.</text>
</comment>
<feature type="transmembrane region" description="Helical" evidence="7">
    <location>
        <begin position="175"/>
        <end position="195"/>
    </location>
</feature>
<dbReference type="KEGG" id="fmr:Fuma_06576"/>
<keyword evidence="6 7" id="KW-0472">Membrane</keyword>
<comment type="subcellular location">
    <subcellularLocation>
        <location evidence="1">Cell membrane</location>
        <topology evidence="1">Multi-pass membrane protein</topology>
    </subcellularLocation>
</comment>
<evidence type="ECO:0000256" key="5">
    <source>
        <dbReference type="ARBA" id="ARBA00022989"/>
    </source>
</evidence>
<dbReference type="InterPro" id="IPR008276">
    <property type="entry name" value="C_nuclsd_transpt"/>
</dbReference>
<keyword evidence="12" id="KW-1185">Reference proteome</keyword>
<evidence type="ECO:0000259" key="8">
    <source>
        <dbReference type="Pfam" id="PF01773"/>
    </source>
</evidence>
<feature type="transmembrane region" description="Helical" evidence="7">
    <location>
        <begin position="398"/>
        <end position="419"/>
    </location>
</feature>
<dbReference type="GO" id="GO:0005886">
    <property type="term" value="C:plasma membrane"/>
    <property type="evidence" value="ECO:0007669"/>
    <property type="project" value="UniProtKB-SubCell"/>
</dbReference>
<dbReference type="Pfam" id="PF01773">
    <property type="entry name" value="Nucleos_tra2_N"/>
    <property type="match status" value="1"/>
</dbReference>
<feature type="transmembrane region" description="Helical" evidence="7">
    <location>
        <begin position="325"/>
        <end position="345"/>
    </location>
</feature>
<dbReference type="PANTHER" id="PTHR10590:SF4">
    <property type="entry name" value="SOLUTE CARRIER FAMILY 28 MEMBER 3"/>
    <property type="match status" value="1"/>
</dbReference>
<keyword evidence="5 7" id="KW-1133">Transmembrane helix</keyword>
<accession>A0A1P8WS64</accession>
<evidence type="ECO:0000256" key="4">
    <source>
        <dbReference type="ARBA" id="ARBA00022692"/>
    </source>
</evidence>
<evidence type="ECO:0000256" key="6">
    <source>
        <dbReference type="ARBA" id="ARBA00023136"/>
    </source>
</evidence>
<dbReference type="PANTHER" id="PTHR10590">
    <property type="entry name" value="SODIUM/NUCLEOSIDE COTRANSPORTER"/>
    <property type="match status" value="1"/>
</dbReference>
<dbReference type="InterPro" id="IPR018270">
    <property type="entry name" value="C_nuclsd_transpt_met_bac"/>
</dbReference>
<name>A0A1P8WS64_9PLAN</name>
<dbReference type="InterPro" id="IPR002668">
    <property type="entry name" value="CNT_N_dom"/>
</dbReference>
<feature type="transmembrane region" description="Helical" evidence="7">
    <location>
        <begin position="98"/>
        <end position="120"/>
    </location>
</feature>
<dbReference type="STRING" id="1891926.Fuma_06576"/>
<feature type="transmembrane region" description="Helical" evidence="7">
    <location>
        <begin position="29"/>
        <end position="47"/>
    </location>
</feature>
<dbReference type="InterPro" id="IPR011642">
    <property type="entry name" value="Gate_dom"/>
</dbReference>
<feature type="domain" description="Concentrative nucleoside transporter C-terminal" evidence="9">
    <location>
        <begin position="203"/>
        <end position="416"/>
    </location>
</feature>
<dbReference type="Proteomes" id="UP000187735">
    <property type="component" value="Chromosome"/>
</dbReference>
<reference evidence="11 12" key="1">
    <citation type="journal article" date="2016" name="Front. Microbiol.">
        <title>Fuerstia marisgermanicae gen. nov., sp. nov., an Unusual Member of the Phylum Planctomycetes from the German Wadden Sea.</title>
        <authorList>
            <person name="Kohn T."/>
            <person name="Heuer A."/>
            <person name="Jogler M."/>
            <person name="Vollmers J."/>
            <person name="Boedeker C."/>
            <person name="Bunk B."/>
            <person name="Rast P."/>
            <person name="Borchert D."/>
            <person name="Glockner I."/>
            <person name="Freese H.M."/>
            <person name="Klenk H.P."/>
            <person name="Overmann J."/>
            <person name="Kaster A.K."/>
            <person name="Rohde M."/>
            <person name="Wiegand S."/>
            <person name="Jogler C."/>
        </authorList>
    </citation>
    <scope>NUCLEOTIDE SEQUENCE [LARGE SCALE GENOMIC DNA]</scope>
    <source>
        <strain evidence="11 12">NH11</strain>
    </source>
</reference>
<keyword evidence="3" id="KW-1003">Cell membrane</keyword>
<protein>
    <recommendedName>
        <fullName evidence="7">Nucleoside permease</fullName>
    </recommendedName>
</protein>
<evidence type="ECO:0000313" key="12">
    <source>
        <dbReference type="Proteomes" id="UP000187735"/>
    </source>
</evidence>
<dbReference type="InterPro" id="IPR011657">
    <property type="entry name" value="CNT_C_dom"/>
</dbReference>